<protein>
    <submittedName>
        <fullName evidence="2">Uncharacterized protein</fullName>
    </submittedName>
</protein>
<reference evidence="2" key="1">
    <citation type="journal article" date="2020" name="Cell">
        <title>Large-Scale Comparative Analyses of Tick Genomes Elucidate Their Genetic Diversity and Vector Capacities.</title>
        <authorList>
            <consortium name="Tick Genome and Microbiome Consortium (TIGMIC)"/>
            <person name="Jia N."/>
            <person name="Wang J."/>
            <person name="Shi W."/>
            <person name="Du L."/>
            <person name="Sun Y."/>
            <person name="Zhan W."/>
            <person name="Jiang J.F."/>
            <person name="Wang Q."/>
            <person name="Zhang B."/>
            <person name="Ji P."/>
            <person name="Bell-Sakyi L."/>
            <person name="Cui X.M."/>
            <person name="Yuan T.T."/>
            <person name="Jiang B.G."/>
            <person name="Yang W.F."/>
            <person name="Lam T.T."/>
            <person name="Chang Q.C."/>
            <person name="Ding S.J."/>
            <person name="Wang X.J."/>
            <person name="Zhu J.G."/>
            <person name="Ruan X.D."/>
            <person name="Zhao L."/>
            <person name="Wei J.T."/>
            <person name="Ye R.Z."/>
            <person name="Que T.C."/>
            <person name="Du C.H."/>
            <person name="Zhou Y.H."/>
            <person name="Cheng J.X."/>
            <person name="Dai P.F."/>
            <person name="Guo W.B."/>
            <person name="Han X.H."/>
            <person name="Huang E.J."/>
            <person name="Li L.F."/>
            <person name="Wei W."/>
            <person name="Gao Y.C."/>
            <person name="Liu J.Z."/>
            <person name="Shao H.Z."/>
            <person name="Wang X."/>
            <person name="Wang C.C."/>
            <person name="Yang T.C."/>
            <person name="Huo Q.B."/>
            <person name="Li W."/>
            <person name="Chen H.Y."/>
            <person name="Chen S.E."/>
            <person name="Zhou L.G."/>
            <person name="Ni X.B."/>
            <person name="Tian J.H."/>
            <person name="Sheng Y."/>
            <person name="Liu T."/>
            <person name="Pan Y.S."/>
            <person name="Xia L.Y."/>
            <person name="Li J."/>
            <person name="Zhao F."/>
            <person name="Cao W.C."/>
        </authorList>
    </citation>
    <scope>NUCLEOTIDE SEQUENCE</scope>
    <source>
        <strain evidence="2">Rmic-2018</strain>
    </source>
</reference>
<keyword evidence="3" id="KW-1185">Reference proteome</keyword>
<dbReference type="Proteomes" id="UP000821866">
    <property type="component" value="Chromosome 4"/>
</dbReference>
<accession>A0A9J6DYS9</accession>
<evidence type="ECO:0000256" key="1">
    <source>
        <dbReference type="SAM" id="MobiDB-lite"/>
    </source>
</evidence>
<gene>
    <name evidence="2" type="ORF">HPB51_004229</name>
</gene>
<feature type="compositionally biased region" description="Basic residues" evidence="1">
    <location>
        <begin position="116"/>
        <end position="132"/>
    </location>
</feature>
<reference evidence="2" key="2">
    <citation type="submission" date="2021-09" db="EMBL/GenBank/DDBJ databases">
        <authorList>
            <person name="Jia N."/>
            <person name="Wang J."/>
            <person name="Shi W."/>
            <person name="Du L."/>
            <person name="Sun Y."/>
            <person name="Zhan W."/>
            <person name="Jiang J."/>
            <person name="Wang Q."/>
            <person name="Zhang B."/>
            <person name="Ji P."/>
            <person name="Sakyi L.B."/>
            <person name="Cui X."/>
            <person name="Yuan T."/>
            <person name="Jiang B."/>
            <person name="Yang W."/>
            <person name="Lam T.T.-Y."/>
            <person name="Chang Q."/>
            <person name="Ding S."/>
            <person name="Wang X."/>
            <person name="Zhu J."/>
            <person name="Ruan X."/>
            <person name="Zhao L."/>
            <person name="Wei J."/>
            <person name="Que T."/>
            <person name="Du C."/>
            <person name="Cheng J."/>
            <person name="Dai P."/>
            <person name="Han X."/>
            <person name="Huang E."/>
            <person name="Gao Y."/>
            <person name="Liu J."/>
            <person name="Shao H."/>
            <person name="Ye R."/>
            <person name="Li L."/>
            <person name="Wei W."/>
            <person name="Wang X."/>
            <person name="Wang C."/>
            <person name="Huo Q."/>
            <person name="Li W."/>
            <person name="Guo W."/>
            <person name="Chen H."/>
            <person name="Chen S."/>
            <person name="Zhou L."/>
            <person name="Zhou L."/>
            <person name="Ni X."/>
            <person name="Tian J."/>
            <person name="Zhou Y."/>
            <person name="Sheng Y."/>
            <person name="Liu T."/>
            <person name="Pan Y."/>
            <person name="Xia L."/>
            <person name="Li J."/>
            <person name="Zhao F."/>
            <person name="Cao W."/>
        </authorList>
    </citation>
    <scope>NUCLEOTIDE SEQUENCE</scope>
    <source>
        <strain evidence="2">Rmic-2018</strain>
        <tissue evidence="2">Larvae</tissue>
    </source>
</reference>
<feature type="region of interest" description="Disordered" evidence="1">
    <location>
        <begin position="101"/>
        <end position="167"/>
    </location>
</feature>
<proteinExistence type="predicted"/>
<name>A0A9J6DYS9_RHIMP</name>
<evidence type="ECO:0000313" key="2">
    <source>
        <dbReference type="EMBL" id="KAH8027317.1"/>
    </source>
</evidence>
<sequence>MKQASNIFIVSTPHQTVADEVRGITTLKMNGWPHSVNAYVAASEGTTKGVIHGLDPHTMPEALKANLCIRTQGVEIVQARMFKNTKTAVITFFGGSTPCSDDEQSALDHCPESPKTRPRFGSRYRSRPRSRTRKDSTHKTPPRFYLHKSPKSGAPRSAIKQAPEHGEQWETLLASEDLGVQLAPLNQAQRAAKASGALE</sequence>
<dbReference type="AlphaFoldDB" id="A0A9J6DYS9"/>
<organism evidence="2 3">
    <name type="scientific">Rhipicephalus microplus</name>
    <name type="common">Cattle tick</name>
    <name type="synonym">Boophilus microplus</name>
    <dbReference type="NCBI Taxonomy" id="6941"/>
    <lineage>
        <taxon>Eukaryota</taxon>
        <taxon>Metazoa</taxon>
        <taxon>Ecdysozoa</taxon>
        <taxon>Arthropoda</taxon>
        <taxon>Chelicerata</taxon>
        <taxon>Arachnida</taxon>
        <taxon>Acari</taxon>
        <taxon>Parasitiformes</taxon>
        <taxon>Ixodida</taxon>
        <taxon>Ixodoidea</taxon>
        <taxon>Ixodidae</taxon>
        <taxon>Rhipicephalinae</taxon>
        <taxon>Rhipicephalus</taxon>
        <taxon>Boophilus</taxon>
    </lineage>
</organism>
<comment type="caution">
    <text evidence="2">The sequence shown here is derived from an EMBL/GenBank/DDBJ whole genome shotgun (WGS) entry which is preliminary data.</text>
</comment>
<dbReference type="EMBL" id="JABSTU010000006">
    <property type="protein sequence ID" value="KAH8027317.1"/>
    <property type="molecule type" value="Genomic_DNA"/>
</dbReference>
<evidence type="ECO:0000313" key="3">
    <source>
        <dbReference type="Proteomes" id="UP000821866"/>
    </source>
</evidence>